<evidence type="ECO:0000313" key="2">
    <source>
        <dbReference type="EMBL" id="NNH37976.1"/>
    </source>
</evidence>
<feature type="transmembrane region" description="Helical" evidence="1">
    <location>
        <begin position="52"/>
        <end position="73"/>
    </location>
</feature>
<evidence type="ECO:0000256" key="1">
    <source>
        <dbReference type="SAM" id="Phobius"/>
    </source>
</evidence>
<keyword evidence="1" id="KW-1133">Transmembrane helix</keyword>
<proteinExistence type="predicted"/>
<gene>
    <name evidence="2" type="ORF">HLH11_04755</name>
</gene>
<name>A0A8E4FB85_9GAMM</name>
<keyword evidence="1" id="KW-0472">Membrane</keyword>
<dbReference type="InterPro" id="IPR047730">
    <property type="entry name" value="ABZJ_00895-like"/>
</dbReference>
<feature type="transmembrane region" description="Helical" evidence="1">
    <location>
        <begin position="93"/>
        <end position="116"/>
    </location>
</feature>
<dbReference type="AlphaFoldDB" id="A0A8E4FB85"/>
<comment type="caution">
    <text evidence="2">The sequence shown here is derived from an EMBL/GenBank/DDBJ whole genome shotgun (WGS) entry which is preliminary data.</text>
</comment>
<protein>
    <submittedName>
        <fullName evidence="2">Uncharacterized protein</fullName>
    </submittedName>
</protein>
<reference evidence="2 3" key="1">
    <citation type="submission" date="2020-04" db="EMBL/GenBank/DDBJ databases">
        <title>Acinetobacter Taxon 24.</title>
        <authorList>
            <person name="Nemec A."/>
            <person name="Radolfova-Krizova L."/>
            <person name="Higgins P.G."/>
            <person name="Spanelova P."/>
        </authorList>
    </citation>
    <scope>NUCLEOTIDE SEQUENCE [LARGE SCALE GENOMIC DNA]</scope>
    <source>
        <strain evidence="2 3">ANC 4280</strain>
    </source>
</reference>
<sequence>MLAGIIAGFLPNVVGQVLTAFPYLIAMILVLFKFIRNEKHAPTQTERNRFSLIFVLIFFLYNYVFAIFGQLIFNFRQPNIFELWWNFVSQSEFQLLLISRLLIFMIPFYLISYWFYGKQAQRMAKKMFG</sequence>
<dbReference type="EMBL" id="JABERH010000013">
    <property type="protein sequence ID" value="NNH37976.1"/>
    <property type="molecule type" value="Genomic_DNA"/>
</dbReference>
<dbReference type="Proteomes" id="UP000532147">
    <property type="component" value="Unassembled WGS sequence"/>
</dbReference>
<accession>A0A8E4FB85</accession>
<feature type="transmembrane region" description="Helical" evidence="1">
    <location>
        <begin position="6"/>
        <end position="32"/>
    </location>
</feature>
<organism evidence="2 3">
    <name type="scientific">Acinetobacter terrae</name>
    <dbReference type="NCBI Taxonomy" id="2731247"/>
    <lineage>
        <taxon>Bacteria</taxon>
        <taxon>Pseudomonadati</taxon>
        <taxon>Pseudomonadota</taxon>
        <taxon>Gammaproteobacteria</taxon>
        <taxon>Moraxellales</taxon>
        <taxon>Moraxellaceae</taxon>
        <taxon>Acinetobacter</taxon>
        <taxon>Acinetobacter Taxon 24</taxon>
    </lineage>
</organism>
<dbReference type="NCBIfam" id="NF038216">
    <property type="entry name" value="ABZJ_00895_fam"/>
    <property type="match status" value="1"/>
</dbReference>
<keyword evidence="1" id="KW-0812">Transmembrane</keyword>
<evidence type="ECO:0000313" key="3">
    <source>
        <dbReference type="Proteomes" id="UP000532147"/>
    </source>
</evidence>